<evidence type="ECO:0000313" key="5">
    <source>
        <dbReference type="Proteomes" id="UP001517376"/>
    </source>
</evidence>
<feature type="domain" description="Rcc01698-like C-terminal" evidence="3">
    <location>
        <begin position="1043"/>
        <end position="1143"/>
    </location>
</feature>
<dbReference type="Gene3D" id="3.20.20.80">
    <property type="entry name" value="Glycosidases"/>
    <property type="match status" value="1"/>
</dbReference>
<comment type="caution">
    <text evidence="4">The sequence shown here is derived from an EMBL/GenBank/DDBJ whole genome shotgun (WGS) entry which is preliminary data.</text>
</comment>
<evidence type="ECO:0000313" key="4">
    <source>
        <dbReference type="EMBL" id="NBE08675.1"/>
    </source>
</evidence>
<dbReference type="InterPro" id="IPR025195">
    <property type="entry name" value="GTA_TIM_dom"/>
</dbReference>
<dbReference type="CDD" id="cd19607">
    <property type="entry name" value="GTA_TIM-barrel-like"/>
    <property type="match status" value="1"/>
</dbReference>
<dbReference type="RefSeq" id="WP_161767724.1">
    <property type="nucleotide sequence ID" value="NZ_JAAATW010000003.1"/>
</dbReference>
<organism evidence="4 5">
    <name type="scientific">Paragemmobacter ruber</name>
    <dbReference type="NCBI Taxonomy" id="1985673"/>
    <lineage>
        <taxon>Bacteria</taxon>
        <taxon>Pseudomonadati</taxon>
        <taxon>Pseudomonadota</taxon>
        <taxon>Alphaproteobacteria</taxon>
        <taxon>Rhodobacterales</taxon>
        <taxon>Paracoccaceae</taxon>
        <taxon>Paragemmobacter</taxon>
    </lineage>
</organism>
<evidence type="ECO:0000259" key="3">
    <source>
        <dbReference type="Pfam" id="PF23666"/>
    </source>
</evidence>
<feature type="domain" description="GTA TIM-barrel-like" evidence="1">
    <location>
        <begin position="444"/>
        <end position="736"/>
    </location>
</feature>
<evidence type="ECO:0000259" key="1">
    <source>
        <dbReference type="Pfam" id="PF13547"/>
    </source>
</evidence>
<proteinExistence type="predicted"/>
<sequence>MATIILAAAGAFVGAGFGGTVLGLSGAVIGRAVGATVGRAIDQRLFGAGSEPVATGRLDRLRLMSSGFGGTLPMVWGRVRVGGQVIWAAPFTEMVSQSGGGGKGAPRPTVTSYSYGVSVAVALCEGVIQGVGRVWADGTEVDPARLGMRVYPGSETQLPDPKIAAVEGAAAAPAYRGTAYVVFEDLALAEYGNRVPQFTFEVIRPAQGALADQVPPFAAAIRGVALIPGTGEYSLAMRKVTLPGGLGGGTVVNQHSPAGESDLAVSLGQMRRELPGVESVSLVVSWFGSDLRCGQCDIRPKVEQVALDGIGMPWRAGGIGRAQAAEVPRVAGRSIYGGTPADAAVIEAIRAIRAGGQRVMFYPFILMEQVAGNGLTDPYSGAEDQPVLPWRGRITLSVAPGRAGTPDRTVAAAAEVAAFFGAALPAHFTRSGETITYTGPAEDWGLRRFILHYAHLCAAAGGVEAFCIGSELREVTAIRGAGDSFPAVAALRALAADCRAILGPAVKIGYAADWTEYSGLNRDGNRYFHLDPLWADAAVDFVGIDNYMPLSDWREGEDHADADRGGIHDLRYLRDNVEGGEGYDWFYAAPEGEAAQRREPITDGAGEPWIWRVKDIRNWWGLPHHERIGGVRAALPTDWVPMGKPIWFTEYGCPAVDKGTNQPNLFFDAASSEGALPRASRGMRDDLIQMQYYRALLSHWGTAGVNPLSPVYGGPMVDLGHAHAWAWDARPYPAFPLREEVWADGPNHARGHWLNGRATAQPVEAVLAEIAGRAGLDLPDLDGVQGVVRGYALDSLSTGRAAIQPLMLSCGFDAAERGGRLAFRRRMARVARVVEEAALAVDGEEPALVIQRGAEAEAAGRLRVAYLDGEGEYRRLVADVLRPDHAGAAALDQEVPLALLPEEARAMAERWLSEARVGRDVARFALPPSGVRLAVGDVVRLAGQRWRIDRAEQAGLMRVEASRVEPGVYLPGPDGRARGSIAPFLPAVPVYPLFLDLPLMTGQEEPQAPHLAVTATPWPGRVALWGADGADGFTLNGLRTQPAVMGETENALAAARAGLWDRGPALRVRFASGAVAAAAEGAVLNGANLAAIGDGSAEGWELFQFAGAALVGPNTWDLSMRLRGQAGTEAEMPTFWPAGSQVVLIDAAVTQIDLPPSLRGLERTWRIGAAERGFDDPDVVERRLGFAGIGLRPLSVGHLRAGPGAGGLRLHWLRRTRIDGDNWTSAEVPLGEEREAYHLRVRRGAVVLREVEVTVPEWTYPPAWRQADGPDPVTVEVAQLSARFGAGPYRAVQVA</sequence>
<dbReference type="SUPFAM" id="SSF51445">
    <property type="entry name" value="(Trans)glycosidases"/>
    <property type="match status" value="1"/>
</dbReference>
<protein>
    <submittedName>
        <fullName evidence="4">Host specificity protein</fullName>
    </submittedName>
</protein>
<accession>A0ABW9YAA9</accession>
<name>A0ABW9YAA9_9RHOB</name>
<dbReference type="Pfam" id="PF13550">
    <property type="entry name" value="Phage-tail_3"/>
    <property type="match status" value="1"/>
</dbReference>
<reference evidence="5" key="1">
    <citation type="submission" date="2020-01" db="EMBL/GenBank/DDBJ databases">
        <title>Sphingomonas sp. strain CSW-10.</title>
        <authorList>
            <person name="Chen W.-M."/>
        </authorList>
    </citation>
    <scope>NUCLEOTIDE SEQUENCE [LARGE SCALE GENOMIC DNA]</scope>
    <source>
        <strain evidence="5">CCP-1</strain>
    </source>
</reference>
<dbReference type="InterPro" id="IPR017853">
    <property type="entry name" value="GH"/>
</dbReference>
<keyword evidence="5" id="KW-1185">Reference proteome</keyword>
<feature type="domain" description="Tip attachment protein J" evidence="2">
    <location>
        <begin position="797"/>
        <end position="952"/>
    </location>
</feature>
<dbReference type="Pfam" id="PF13547">
    <property type="entry name" value="GTA_TIM"/>
    <property type="match status" value="1"/>
</dbReference>
<dbReference type="Pfam" id="PF23666">
    <property type="entry name" value="Rcc01698_C"/>
    <property type="match status" value="1"/>
</dbReference>
<dbReference type="EMBL" id="JAAATW010000003">
    <property type="protein sequence ID" value="NBE08675.1"/>
    <property type="molecule type" value="Genomic_DNA"/>
</dbReference>
<dbReference type="Proteomes" id="UP001517376">
    <property type="component" value="Unassembled WGS sequence"/>
</dbReference>
<evidence type="ECO:0000259" key="2">
    <source>
        <dbReference type="Pfam" id="PF13550"/>
    </source>
</evidence>
<gene>
    <name evidence="4" type="ORF">GU920_14130</name>
</gene>
<dbReference type="InterPro" id="IPR056490">
    <property type="entry name" value="Rcc01698_C"/>
</dbReference>
<dbReference type="InterPro" id="IPR032876">
    <property type="entry name" value="J_dom"/>
</dbReference>